<sequence length="428" mass="47253">MGQLPPEVAGVAGAVLAYSFICLACGFFLLWLVWVHDERKSYIAMLGTFVTLHTLASIIQQIHTIARWRDIKTEQWENVVRNVGNPELNITGASTGLDLVLFYIQYYSYNVESMLILFCVFQFNFIRTYRIHASMFAKVAAMLVPAAQMVLLRFSGIDKSTVAFMALADLIMILCFGGGALILFAILVRYIHSRITLATWNVRYGQSTPSGGGTYGSNSASGTGRQRAPRLRKPSIYDRWLVLRFTIAFFALSIFQLVVINFQLRAAATNNPANVPPEPDLSIDRARGDFTLFAPAPTGVLFIFLVFGTTRAFRQTTWNTLVPRRIREKVEERERRKKQEYRGDFSTGASVSVIHSSAARDLEAGGMGAGGNGHLGVPAAIKLRDMSVGGNGNASDGKSDEYPILKGSPTVGMGPGRPRGYSRPRPYQ</sequence>
<keyword evidence="2" id="KW-0472">Membrane</keyword>
<comment type="caution">
    <text evidence="3">The sequence shown here is derived from an EMBL/GenBank/DDBJ whole genome shotgun (WGS) entry which is preliminary data.</text>
</comment>
<organism evidence="3 4">
    <name type="scientific">Humicola insolens</name>
    <name type="common">Soft-rot fungus</name>
    <dbReference type="NCBI Taxonomy" id="85995"/>
    <lineage>
        <taxon>Eukaryota</taxon>
        <taxon>Fungi</taxon>
        <taxon>Dikarya</taxon>
        <taxon>Ascomycota</taxon>
        <taxon>Pezizomycotina</taxon>
        <taxon>Sordariomycetes</taxon>
        <taxon>Sordariomycetidae</taxon>
        <taxon>Sordariales</taxon>
        <taxon>Chaetomiaceae</taxon>
        <taxon>Mycothermus</taxon>
    </lineage>
</organism>
<evidence type="ECO:0000256" key="2">
    <source>
        <dbReference type="SAM" id="Phobius"/>
    </source>
</evidence>
<dbReference type="EMBL" id="JAZGSY010000309">
    <property type="protein sequence ID" value="KAL1837302.1"/>
    <property type="molecule type" value="Genomic_DNA"/>
</dbReference>
<accession>A0ABR3V6U4</accession>
<feature type="transmembrane region" description="Helical" evidence="2">
    <location>
        <begin position="106"/>
        <end position="123"/>
    </location>
</feature>
<feature type="transmembrane region" description="Helical" evidence="2">
    <location>
        <begin position="290"/>
        <end position="308"/>
    </location>
</feature>
<proteinExistence type="predicted"/>
<dbReference type="Proteomes" id="UP001583172">
    <property type="component" value="Unassembled WGS sequence"/>
</dbReference>
<feature type="region of interest" description="Disordered" evidence="1">
    <location>
        <begin position="386"/>
        <end position="428"/>
    </location>
</feature>
<feature type="transmembrane region" description="Helical" evidence="2">
    <location>
        <begin position="135"/>
        <end position="156"/>
    </location>
</feature>
<keyword evidence="2" id="KW-0812">Transmembrane</keyword>
<feature type="transmembrane region" description="Helical" evidence="2">
    <location>
        <begin position="162"/>
        <end position="188"/>
    </location>
</feature>
<protein>
    <submittedName>
        <fullName evidence="3">Uncharacterized protein</fullName>
    </submittedName>
</protein>
<gene>
    <name evidence="3" type="ORF">VTJ49DRAFT_4045</name>
</gene>
<feature type="compositionally biased region" description="Low complexity" evidence="1">
    <location>
        <begin position="416"/>
        <end position="428"/>
    </location>
</feature>
<keyword evidence="4" id="KW-1185">Reference proteome</keyword>
<reference evidence="3 4" key="1">
    <citation type="journal article" date="2024" name="Commun. Biol.">
        <title>Comparative genomic analysis of thermophilic fungi reveals convergent evolutionary adaptations and gene losses.</title>
        <authorList>
            <person name="Steindorff A.S."/>
            <person name="Aguilar-Pontes M.V."/>
            <person name="Robinson A.J."/>
            <person name="Andreopoulos B."/>
            <person name="LaButti K."/>
            <person name="Kuo A."/>
            <person name="Mondo S."/>
            <person name="Riley R."/>
            <person name="Otillar R."/>
            <person name="Haridas S."/>
            <person name="Lipzen A."/>
            <person name="Grimwood J."/>
            <person name="Schmutz J."/>
            <person name="Clum A."/>
            <person name="Reid I.D."/>
            <person name="Moisan M.C."/>
            <person name="Butler G."/>
            <person name="Nguyen T.T.M."/>
            <person name="Dewar K."/>
            <person name="Conant G."/>
            <person name="Drula E."/>
            <person name="Henrissat B."/>
            <person name="Hansel C."/>
            <person name="Singer S."/>
            <person name="Hutchinson M.I."/>
            <person name="de Vries R.P."/>
            <person name="Natvig D.O."/>
            <person name="Powell A.J."/>
            <person name="Tsang A."/>
            <person name="Grigoriev I.V."/>
        </authorList>
    </citation>
    <scope>NUCLEOTIDE SEQUENCE [LARGE SCALE GENOMIC DNA]</scope>
    <source>
        <strain evidence="3 4">CBS 620.91</strain>
    </source>
</reference>
<feature type="transmembrane region" description="Helical" evidence="2">
    <location>
        <begin position="241"/>
        <end position="262"/>
    </location>
</feature>
<feature type="transmembrane region" description="Helical" evidence="2">
    <location>
        <begin position="12"/>
        <end position="35"/>
    </location>
</feature>
<evidence type="ECO:0000256" key="1">
    <source>
        <dbReference type="SAM" id="MobiDB-lite"/>
    </source>
</evidence>
<feature type="transmembrane region" description="Helical" evidence="2">
    <location>
        <begin position="42"/>
        <end position="62"/>
    </location>
</feature>
<evidence type="ECO:0000313" key="3">
    <source>
        <dbReference type="EMBL" id="KAL1837302.1"/>
    </source>
</evidence>
<keyword evidence="2" id="KW-1133">Transmembrane helix</keyword>
<name>A0ABR3V6U4_HUMIN</name>
<evidence type="ECO:0000313" key="4">
    <source>
        <dbReference type="Proteomes" id="UP001583172"/>
    </source>
</evidence>